<evidence type="ECO:0000256" key="6">
    <source>
        <dbReference type="ARBA" id="ARBA00023136"/>
    </source>
</evidence>
<comment type="subcellular location">
    <subcellularLocation>
        <location evidence="1">Membrane</location>
        <topology evidence="1">Multi-pass membrane protein</topology>
    </subcellularLocation>
</comment>
<dbReference type="GO" id="GO:0045492">
    <property type="term" value="P:xylan biosynthetic process"/>
    <property type="evidence" value="ECO:0007669"/>
    <property type="project" value="TreeGrafter"/>
</dbReference>
<evidence type="ECO:0000259" key="8">
    <source>
        <dbReference type="Pfam" id="PF07779"/>
    </source>
</evidence>
<accession>A0AAD5D0Y2</accession>
<keyword evidence="4" id="KW-0812">Transmembrane</keyword>
<evidence type="ECO:0000313" key="10">
    <source>
        <dbReference type="Proteomes" id="UP001206925"/>
    </source>
</evidence>
<keyword evidence="3" id="KW-0808">Transferase</keyword>
<evidence type="ECO:0000256" key="2">
    <source>
        <dbReference type="ARBA" id="ARBA00010666"/>
    </source>
</evidence>
<dbReference type="GO" id="GO:0010411">
    <property type="term" value="P:xyloglucan metabolic process"/>
    <property type="evidence" value="ECO:0007669"/>
    <property type="project" value="TreeGrafter"/>
</dbReference>
<feature type="non-terminal residue" evidence="9">
    <location>
        <position position="1"/>
    </location>
</feature>
<evidence type="ECO:0000313" key="9">
    <source>
        <dbReference type="EMBL" id="KAI7750709.1"/>
    </source>
</evidence>
<dbReference type="EMBL" id="JAMZMK010006093">
    <property type="protein sequence ID" value="KAI7750709.1"/>
    <property type="molecule type" value="Genomic_DNA"/>
</dbReference>
<evidence type="ECO:0000256" key="3">
    <source>
        <dbReference type="ARBA" id="ARBA00022679"/>
    </source>
</evidence>
<keyword evidence="10" id="KW-1185">Reference proteome</keyword>
<evidence type="ECO:0000256" key="7">
    <source>
        <dbReference type="ARBA" id="ARBA00023180"/>
    </source>
</evidence>
<organism evidence="9 10">
    <name type="scientific">Ambrosia artemisiifolia</name>
    <name type="common">Common ragweed</name>
    <dbReference type="NCBI Taxonomy" id="4212"/>
    <lineage>
        <taxon>Eukaryota</taxon>
        <taxon>Viridiplantae</taxon>
        <taxon>Streptophyta</taxon>
        <taxon>Embryophyta</taxon>
        <taxon>Tracheophyta</taxon>
        <taxon>Spermatophyta</taxon>
        <taxon>Magnoliopsida</taxon>
        <taxon>eudicotyledons</taxon>
        <taxon>Gunneridae</taxon>
        <taxon>Pentapetalae</taxon>
        <taxon>asterids</taxon>
        <taxon>campanulids</taxon>
        <taxon>Asterales</taxon>
        <taxon>Asteraceae</taxon>
        <taxon>Asteroideae</taxon>
        <taxon>Heliantheae alliance</taxon>
        <taxon>Heliantheae</taxon>
        <taxon>Ambrosia</taxon>
    </lineage>
</organism>
<dbReference type="PANTHER" id="PTHR13533:SF48">
    <property type="entry name" value="PROTEIN REDUCED WALL ACETYLATION 2"/>
    <property type="match status" value="1"/>
</dbReference>
<dbReference type="Proteomes" id="UP001206925">
    <property type="component" value="Unassembled WGS sequence"/>
</dbReference>
<reference evidence="9" key="1">
    <citation type="submission" date="2022-06" db="EMBL/GenBank/DDBJ databases">
        <title>Uncovering the hologenomic basis of an extraordinary plant invasion.</title>
        <authorList>
            <person name="Bieker V.C."/>
            <person name="Martin M.D."/>
            <person name="Gilbert T."/>
            <person name="Hodgins K."/>
            <person name="Battlay P."/>
            <person name="Petersen B."/>
            <person name="Wilson J."/>
        </authorList>
    </citation>
    <scope>NUCLEOTIDE SEQUENCE</scope>
    <source>
        <strain evidence="9">AA19_3_7</strain>
        <tissue evidence="9">Leaf</tissue>
    </source>
</reference>
<proteinExistence type="inferred from homology"/>
<name>A0AAD5D0Y2_AMBAR</name>
<comment type="similarity">
    <text evidence="2">Belongs to the PC-esterase family. CASD1 subfamily.</text>
</comment>
<feature type="domain" description="Cas1p 10 TM acyl transferase" evidence="8">
    <location>
        <begin position="93"/>
        <end position="172"/>
    </location>
</feature>
<dbReference type="GO" id="GO:0009834">
    <property type="term" value="P:plant-type secondary cell wall biogenesis"/>
    <property type="evidence" value="ECO:0007669"/>
    <property type="project" value="TreeGrafter"/>
</dbReference>
<evidence type="ECO:0000256" key="5">
    <source>
        <dbReference type="ARBA" id="ARBA00022989"/>
    </source>
</evidence>
<comment type="caution">
    <text evidence="9">The sequence shown here is derived from an EMBL/GenBank/DDBJ whole genome shotgun (WGS) entry which is preliminary data.</text>
</comment>
<dbReference type="GO" id="GO:0016020">
    <property type="term" value="C:membrane"/>
    <property type="evidence" value="ECO:0007669"/>
    <property type="project" value="UniProtKB-SubCell"/>
</dbReference>
<dbReference type="GO" id="GO:0005794">
    <property type="term" value="C:Golgi apparatus"/>
    <property type="evidence" value="ECO:0007669"/>
    <property type="project" value="UniProtKB-ARBA"/>
</dbReference>
<protein>
    <recommendedName>
        <fullName evidence="8">Cas1p 10 TM acyl transferase domain-containing protein</fullName>
    </recommendedName>
</protein>
<keyword evidence="5" id="KW-1133">Transmembrane helix</keyword>
<keyword evidence="6" id="KW-0472">Membrane</keyword>
<sequence>MVIRGGQQPHLWVTVRVPNKGCFLQKPYLGTCRDSDINLVELGNDTVKEDDRVVLLEGGTLRSASPISHSSTIASPVVKLITMDESFFLENRLTLRAILEFGLTMFYFYLCDRTNFFAHSTKYQQLPLSRYIMINHLPRKAIMYLNRHQTEEWKGWMLVLFLVYHYFAATEIYNAIY</sequence>
<dbReference type="Pfam" id="PF07779">
    <property type="entry name" value="Cas1_AcylT"/>
    <property type="match status" value="1"/>
</dbReference>
<dbReference type="PANTHER" id="PTHR13533">
    <property type="entry name" value="N-ACETYLNEURAMINATE 9-O-ACETYLTRANSFERASE"/>
    <property type="match status" value="1"/>
</dbReference>
<dbReference type="InterPro" id="IPR012419">
    <property type="entry name" value="Cas1_AcylTrans_dom"/>
</dbReference>
<gene>
    <name evidence="9" type="ORF">M8C21_013011</name>
</gene>
<keyword evidence="7" id="KW-0325">Glycoprotein</keyword>
<evidence type="ECO:0000256" key="4">
    <source>
        <dbReference type="ARBA" id="ARBA00022692"/>
    </source>
</evidence>
<dbReference type="GO" id="GO:0016407">
    <property type="term" value="F:acetyltransferase activity"/>
    <property type="evidence" value="ECO:0007669"/>
    <property type="project" value="TreeGrafter"/>
</dbReference>
<evidence type="ECO:0000256" key="1">
    <source>
        <dbReference type="ARBA" id="ARBA00004141"/>
    </source>
</evidence>
<dbReference type="AlphaFoldDB" id="A0AAD5D0Y2"/>